<dbReference type="SUPFAM" id="SSF81891">
    <property type="entry name" value="Poly A polymerase C-terminal region-like"/>
    <property type="match status" value="1"/>
</dbReference>
<name>A0A2T5G747_9BACL</name>
<evidence type="ECO:0000256" key="7">
    <source>
        <dbReference type="ARBA" id="ARBA00022842"/>
    </source>
</evidence>
<dbReference type="Pfam" id="PF01743">
    <property type="entry name" value="PolyA_pol"/>
    <property type="match status" value="1"/>
</dbReference>
<accession>A0A2T5G747</accession>
<keyword evidence="3" id="KW-0819">tRNA processing</keyword>
<evidence type="ECO:0000256" key="6">
    <source>
        <dbReference type="ARBA" id="ARBA00022741"/>
    </source>
</evidence>
<keyword evidence="4" id="KW-0548">Nucleotidyltransferase</keyword>
<dbReference type="SUPFAM" id="SSF81301">
    <property type="entry name" value="Nucleotidyltransferase"/>
    <property type="match status" value="1"/>
</dbReference>
<feature type="domain" description="tRNA nucleotidyltransferase/poly(A) polymerase RNA and SrmB- binding" evidence="10">
    <location>
        <begin position="176"/>
        <end position="232"/>
    </location>
</feature>
<dbReference type="EMBL" id="PEBW01000003">
    <property type="protein sequence ID" value="PTQ51988.1"/>
    <property type="molecule type" value="Genomic_DNA"/>
</dbReference>
<keyword evidence="7" id="KW-0460">Magnesium</keyword>
<keyword evidence="8" id="KW-0694">RNA-binding</keyword>
<dbReference type="GO" id="GO:0046872">
    <property type="term" value="F:metal ion binding"/>
    <property type="evidence" value="ECO:0007669"/>
    <property type="project" value="UniProtKB-KW"/>
</dbReference>
<dbReference type="GO" id="GO:0008033">
    <property type="term" value="P:tRNA processing"/>
    <property type="evidence" value="ECO:0007669"/>
    <property type="project" value="UniProtKB-KW"/>
</dbReference>
<dbReference type="InterPro" id="IPR032828">
    <property type="entry name" value="PolyA_RNA-bd"/>
</dbReference>
<gene>
    <name evidence="11" type="ORF">BLITH_0955</name>
</gene>
<protein>
    <submittedName>
        <fullName evidence="11">tRNA nucleotidyltransferase</fullName>
    </submittedName>
</protein>
<keyword evidence="5" id="KW-0479">Metal-binding</keyword>
<evidence type="ECO:0000259" key="9">
    <source>
        <dbReference type="Pfam" id="PF01743"/>
    </source>
</evidence>
<dbReference type="CDD" id="cd05398">
    <property type="entry name" value="NT_ClassII-CCAase"/>
    <property type="match status" value="1"/>
</dbReference>
<evidence type="ECO:0000256" key="3">
    <source>
        <dbReference type="ARBA" id="ARBA00022694"/>
    </source>
</evidence>
<dbReference type="GO" id="GO:0000166">
    <property type="term" value="F:nucleotide binding"/>
    <property type="evidence" value="ECO:0007669"/>
    <property type="project" value="UniProtKB-KW"/>
</dbReference>
<evidence type="ECO:0000256" key="8">
    <source>
        <dbReference type="RuleBase" id="RU003953"/>
    </source>
</evidence>
<evidence type="ECO:0000256" key="5">
    <source>
        <dbReference type="ARBA" id="ARBA00022723"/>
    </source>
</evidence>
<dbReference type="GO" id="GO:0000049">
    <property type="term" value="F:tRNA binding"/>
    <property type="evidence" value="ECO:0007669"/>
    <property type="project" value="TreeGrafter"/>
</dbReference>
<comment type="cofactor">
    <cofactor evidence="1">
        <name>Mg(2+)</name>
        <dbReference type="ChEBI" id="CHEBI:18420"/>
    </cofactor>
</comment>
<comment type="similarity">
    <text evidence="8">Belongs to the tRNA nucleotidyltransferase/poly(A) polymerase family.</text>
</comment>
<reference evidence="11 12" key="1">
    <citation type="submission" date="2017-08" db="EMBL/GenBank/DDBJ databases">
        <title>Burning lignite coal seam in the remote Altai Mountains harbors a hydrogen-driven thermophilic microbial community.</title>
        <authorList>
            <person name="Kadnikov V.V."/>
            <person name="Mardanov A.V."/>
            <person name="Ivasenko D."/>
            <person name="Beletsky A.V."/>
            <person name="Karnachuk O.V."/>
            <person name="Ravin N.V."/>
        </authorList>
    </citation>
    <scope>NUCLEOTIDE SEQUENCE [LARGE SCALE GENOMIC DNA]</scope>
    <source>
        <strain evidence="11">AL31</strain>
    </source>
</reference>
<dbReference type="AlphaFoldDB" id="A0A2T5G747"/>
<dbReference type="InterPro" id="IPR043519">
    <property type="entry name" value="NT_sf"/>
</dbReference>
<evidence type="ECO:0000259" key="10">
    <source>
        <dbReference type="Pfam" id="PF12627"/>
    </source>
</evidence>
<evidence type="ECO:0000256" key="1">
    <source>
        <dbReference type="ARBA" id="ARBA00001946"/>
    </source>
</evidence>
<dbReference type="Proteomes" id="UP000244016">
    <property type="component" value="Unassembled WGS sequence"/>
</dbReference>
<evidence type="ECO:0000256" key="2">
    <source>
        <dbReference type="ARBA" id="ARBA00022679"/>
    </source>
</evidence>
<evidence type="ECO:0000256" key="4">
    <source>
        <dbReference type="ARBA" id="ARBA00022695"/>
    </source>
</evidence>
<dbReference type="InterPro" id="IPR050264">
    <property type="entry name" value="Bact_CCA-adding_enz_type3_sf"/>
</dbReference>
<dbReference type="Pfam" id="PF12627">
    <property type="entry name" value="PolyA_pol_RNAbd"/>
    <property type="match status" value="1"/>
</dbReference>
<comment type="caution">
    <text evidence="11">The sequence shown here is derived from an EMBL/GenBank/DDBJ whole genome shotgun (WGS) entry which is preliminary data.</text>
</comment>
<dbReference type="GO" id="GO:0016779">
    <property type="term" value="F:nucleotidyltransferase activity"/>
    <property type="evidence" value="ECO:0007669"/>
    <property type="project" value="UniProtKB-KW"/>
</dbReference>
<sequence length="433" mass="47624">MTGNGGGEGHIWEGAWRIVGRLRAAGFAAYVVGGAVRDRILGLPVEEADIATAATPSEVLALFPEAVPTGAAYGTVTVPWEGKAYEVTTFRREVYPTADRHPVVAFGTSLGEDLARRDFTINAMALGPEGEIVDPFGGREDLRRGVVRAVGDAAERFREDPLRMVRAVRFAARFAFVIEEKTWEALVALRLELVRVARERILAEVDKLFRREGIGRGLALFDAAGLLAVVRPKCRPVAEALFPRLSPELPRAVLVWTWERFLADPPGYPEGFFRLPWPRRLRRAAAILDADLAELSASPPLAGLPWPLVRAWAEGDEDRATALFSLLSLFREAGAEDFLVPAPRDGVGEDSLPIVLPGRWADVRTRLASLPVPTYRDLPLDVGDFLARHGFRPGPWVRKLREALYRSVNAGLFPPDPAALEAEALRLAARLER</sequence>
<evidence type="ECO:0000313" key="11">
    <source>
        <dbReference type="EMBL" id="PTQ51988.1"/>
    </source>
</evidence>
<keyword evidence="2 8" id="KW-0808">Transferase</keyword>
<dbReference type="InterPro" id="IPR002646">
    <property type="entry name" value="PolA_pol_head_dom"/>
</dbReference>
<keyword evidence="6" id="KW-0547">Nucleotide-binding</keyword>
<dbReference type="PANTHER" id="PTHR46173">
    <property type="entry name" value="CCA TRNA NUCLEOTIDYLTRANSFERASE 1, MITOCHONDRIAL"/>
    <property type="match status" value="1"/>
</dbReference>
<evidence type="ECO:0000313" key="12">
    <source>
        <dbReference type="Proteomes" id="UP000244016"/>
    </source>
</evidence>
<dbReference type="PANTHER" id="PTHR46173:SF1">
    <property type="entry name" value="CCA TRNA NUCLEOTIDYLTRANSFERASE 1, MITOCHONDRIAL"/>
    <property type="match status" value="1"/>
</dbReference>
<organism evidence="11 12">
    <name type="scientific">Brockia lithotrophica</name>
    <dbReference type="NCBI Taxonomy" id="933949"/>
    <lineage>
        <taxon>Bacteria</taxon>
        <taxon>Bacillati</taxon>
        <taxon>Bacillota</taxon>
        <taxon>Bacilli</taxon>
        <taxon>Bacillales</taxon>
        <taxon>Bacillales Family X. Incertae Sedis</taxon>
        <taxon>Brockia</taxon>
    </lineage>
</organism>
<feature type="domain" description="Poly A polymerase head" evidence="9">
    <location>
        <begin position="29"/>
        <end position="148"/>
    </location>
</feature>
<dbReference type="Gene3D" id="3.30.460.10">
    <property type="entry name" value="Beta Polymerase, domain 2"/>
    <property type="match status" value="1"/>
</dbReference>
<dbReference type="Gene3D" id="1.10.3090.10">
    <property type="entry name" value="cca-adding enzyme, domain 2"/>
    <property type="match status" value="1"/>
</dbReference>
<proteinExistence type="inferred from homology"/>